<keyword evidence="3" id="KW-1185">Reference proteome</keyword>
<gene>
    <name evidence="2" type="ORF">MSEDJ_11660</name>
</gene>
<dbReference type="SMART" id="SM00835">
    <property type="entry name" value="Cupin_1"/>
    <property type="match status" value="1"/>
</dbReference>
<accession>A0A7I7QLY3</accession>
<dbReference type="Proteomes" id="UP000467193">
    <property type="component" value="Chromosome"/>
</dbReference>
<dbReference type="InterPro" id="IPR014710">
    <property type="entry name" value="RmlC-like_jellyroll"/>
</dbReference>
<proteinExistence type="predicted"/>
<reference evidence="2 3" key="1">
    <citation type="journal article" date="2019" name="Emerg. Microbes Infect.">
        <title>Comprehensive subspecies identification of 175 nontuberculous mycobacteria species based on 7547 genomic profiles.</title>
        <authorList>
            <person name="Matsumoto Y."/>
            <person name="Kinjo T."/>
            <person name="Motooka D."/>
            <person name="Nabeya D."/>
            <person name="Jung N."/>
            <person name="Uechi K."/>
            <person name="Horii T."/>
            <person name="Iida T."/>
            <person name="Fujita J."/>
            <person name="Nakamura S."/>
        </authorList>
    </citation>
    <scope>NUCLEOTIDE SEQUENCE [LARGE SCALE GENOMIC DNA]</scope>
    <source>
        <strain evidence="2 3">JCM 17899</strain>
    </source>
</reference>
<feature type="domain" description="Cupin type-1" evidence="1">
    <location>
        <begin position="3"/>
        <end position="131"/>
    </location>
</feature>
<evidence type="ECO:0000313" key="2">
    <source>
        <dbReference type="EMBL" id="BBY27070.1"/>
    </source>
</evidence>
<dbReference type="EMBL" id="AP022588">
    <property type="protein sequence ID" value="BBY27070.1"/>
    <property type="molecule type" value="Genomic_DNA"/>
</dbReference>
<dbReference type="Gene3D" id="2.60.120.10">
    <property type="entry name" value="Jelly Rolls"/>
    <property type="match status" value="1"/>
</dbReference>
<evidence type="ECO:0000313" key="3">
    <source>
        <dbReference type="Proteomes" id="UP000467193"/>
    </source>
</evidence>
<dbReference type="CDD" id="cd20306">
    <property type="entry name" value="cupin_OxDC-like"/>
    <property type="match status" value="1"/>
</dbReference>
<evidence type="ECO:0000259" key="1">
    <source>
        <dbReference type="SMART" id="SM00835"/>
    </source>
</evidence>
<name>A0A7I7QLY3_9MYCO</name>
<dbReference type="Pfam" id="PF00190">
    <property type="entry name" value="Cupin_1"/>
    <property type="match status" value="1"/>
</dbReference>
<sequence length="158" mass="17826">MSGNARFARDQFWPILKDISMYSLRVTENGMREPHWHPVTAEMGYVNHGDARMTIMNPDGTLDTWNLTTGDMYFIPRAYPHHIENTGTDPWHFLIFFDQPFPADIGYRASASAYSREVLAATFGTHIDDLPQFPFTPADPLIVTRTNPVDADGVGHVG</sequence>
<dbReference type="InterPro" id="IPR006045">
    <property type="entry name" value="Cupin_1"/>
</dbReference>
<organism evidence="2 3">
    <name type="scientific">Mycolicibacterium sediminis</name>
    <dbReference type="NCBI Taxonomy" id="1286180"/>
    <lineage>
        <taxon>Bacteria</taxon>
        <taxon>Bacillati</taxon>
        <taxon>Actinomycetota</taxon>
        <taxon>Actinomycetes</taxon>
        <taxon>Mycobacteriales</taxon>
        <taxon>Mycobacteriaceae</taxon>
        <taxon>Mycolicibacterium</taxon>
    </lineage>
</organism>
<protein>
    <recommendedName>
        <fullName evidence="1">Cupin type-1 domain-containing protein</fullName>
    </recommendedName>
</protein>
<dbReference type="SUPFAM" id="SSF51182">
    <property type="entry name" value="RmlC-like cupins"/>
    <property type="match status" value="1"/>
</dbReference>
<dbReference type="AlphaFoldDB" id="A0A7I7QLY3"/>
<dbReference type="InterPro" id="IPR011051">
    <property type="entry name" value="RmlC_Cupin_sf"/>
</dbReference>
<dbReference type="KEGG" id="msei:MSEDJ_11660"/>